<sequence length="71" mass="7492">MTAGGALLLDVSRGESHMATHNAMKTITAAIAMCVGRGFNEAARTDSSPSHVRRRGQSPPAGAVFARARRR</sequence>
<dbReference type="Proteomes" id="UP000020825">
    <property type="component" value="Unassembled WGS sequence"/>
</dbReference>
<evidence type="ECO:0000313" key="2">
    <source>
        <dbReference type="EMBL" id="EUA55138.1"/>
    </source>
</evidence>
<evidence type="ECO:0000256" key="1">
    <source>
        <dbReference type="SAM" id="MobiDB-lite"/>
    </source>
</evidence>
<name>X8CI76_MYCIT</name>
<comment type="caution">
    <text evidence="2">The sequence shown here is derived from an EMBL/GenBank/DDBJ whole genome shotgun (WGS) entry which is preliminary data.</text>
</comment>
<proteinExistence type="predicted"/>
<reference evidence="2 3" key="1">
    <citation type="submission" date="2013-12" db="EMBL/GenBank/DDBJ databases">
        <authorList>
            <person name="Zelazny A."/>
            <person name="Olivier K."/>
            <person name="Holland S."/>
            <person name="Lenaerts A."/>
            <person name="Ordway D."/>
            <person name="DeGroote M.A."/>
            <person name="Parker T."/>
            <person name="Sizemore C."/>
            <person name="Tallon L.J."/>
            <person name="Sadzewicz L.K."/>
            <person name="Sengamalay N."/>
            <person name="Fraser C.M."/>
            <person name="Hine E."/>
            <person name="Shefchek K.A."/>
            <person name="Das S.P."/>
            <person name="Tettelin H."/>
        </authorList>
    </citation>
    <scope>NUCLEOTIDE SEQUENCE [LARGE SCALE GENOMIC DNA]</scope>
    <source>
        <strain evidence="2 3">1956</strain>
    </source>
</reference>
<organism evidence="2 3">
    <name type="scientific">Mycobacterium intracellulare 1956</name>
    <dbReference type="NCBI Taxonomy" id="1299331"/>
    <lineage>
        <taxon>Bacteria</taxon>
        <taxon>Bacillati</taxon>
        <taxon>Actinomycetota</taxon>
        <taxon>Actinomycetes</taxon>
        <taxon>Mycobacteriales</taxon>
        <taxon>Mycobacteriaceae</taxon>
        <taxon>Mycobacterium</taxon>
        <taxon>Mycobacterium avium complex (MAC)</taxon>
    </lineage>
</organism>
<dbReference type="AlphaFoldDB" id="X8CI76"/>
<dbReference type="PATRIC" id="fig|1299331.3.peg.3207"/>
<dbReference type="EMBL" id="JAOG01000002">
    <property type="protein sequence ID" value="EUA55138.1"/>
    <property type="molecule type" value="Genomic_DNA"/>
</dbReference>
<accession>X8CI76</accession>
<protein>
    <submittedName>
        <fullName evidence="2">Uncharacterized protein</fullName>
    </submittedName>
</protein>
<feature type="region of interest" description="Disordered" evidence="1">
    <location>
        <begin position="42"/>
        <end position="71"/>
    </location>
</feature>
<gene>
    <name evidence="2" type="ORF">I550_3289</name>
</gene>
<evidence type="ECO:0000313" key="3">
    <source>
        <dbReference type="Proteomes" id="UP000020825"/>
    </source>
</evidence>